<comment type="caution">
    <text evidence="5">Lacks conserved residue(s) required for the propagation of feature annotation.</text>
</comment>
<evidence type="ECO:0000256" key="4">
    <source>
        <dbReference type="ARBA" id="ARBA00023136"/>
    </source>
</evidence>
<dbReference type="AlphaFoldDB" id="A0A5B7FIL3"/>
<accession>A0A5B7FIL3</accession>
<gene>
    <name evidence="7" type="primary">SCAMP3</name>
    <name evidence="7" type="ORF">E2C01_041197</name>
</gene>
<evidence type="ECO:0000256" key="1">
    <source>
        <dbReference type="ARBA" id="ARBA00004141"/>
    </source>
</evidence>
<evidence type="ECO:0000256" key="5">
    <source>
        <dbReference type="RuleBase" id="RU363122"/>
    </source>
</evidence>
<keyword evidence="4 5" id="KW-0472">Membrane</keyword>
<dbReference type="GO" id="GO:0055038">
    <property type="term" value="C:recycling endosome membrane"/>
    <property type="evidence" value="ECO:0007669"/>
    <property type="project" value="TreeGrafter"/>
</dbReference>
<dbReference type="PANTHER" id="PTHR10687:SF2">
    <property type="entry name" value="SECRETORY CARRIER-ASSOCIATED MEMBRANE PROTEIN"/>
    <property type="match status" value="1"/>
</dbReference>
<dbReference type="GO" id="GO:0015031">
    <property type="term" value="P:protein transport"/>
    <property type="evidence" value="ECO:0007669"/>
    <property type="project" value="InterPro"/>
</dbReference>
<dbReference type="OrthoDB" id="242866at2759"/>
<keyword evidence="2 5" id="KW-0812">Transmembrane</keyword>
<feature type="transmembrane region" description="Helical" evidence="5">
    <location>
        <begin position="165"/>
        <end position="185"/>
    </location>
</feature>
<dbReference type="Proteomes" id="UP000324222">
    <property type="component" value="Unassembled WGS sequence"/>
</dbReference>
<dbReference type="PANTHER" id="PTHR10687">
    <property type="entry name" value="SECRETORY CARRIER-ASSOCIATED MEMBRANE PROTEIN SCAMP"/>
    <property type="match status" value="1"/>
</dbReference>
<protein>
    <recommendedName>
        <fullName evidence="5">Secretory carrier-associated membrane protein</fullName>
        <shortName evidence="5">Secretory carrier membrane protein</shortName>
    </recommendedName>
</protein>
<dbReference type="GO" id="GO:0032588">
    <property type="term" value="C:trans-Golgi network membrane"/>
    <property type="evidence" value="ECO:0007669"/>
    <property type="project" value="TreeGrafter"/>
</dbReference>
<evidence type="ECO:0000256" key="6">
    <source>
        <dbReference type="SAM" id="MobiDB-lite"/>
    </source>
</evidence>
<keyword evidence="5" id="KW-0813">Transport</keyword>
<evidence type="ECO:0000313" key="8">
    <source>
        <dbReference type="Proteomes" id="UP000324222"/>
    </source>
</evidence>
<dbReference type="Pfam" id="PF04144">
    <property type="entry name" value="SCAMP"/>
    <property type="match status" value="1"/>
</dbReference>
<feature type="region of interest" description="Disordered" evidence="6">
    <location>
        <begin position="1"/>
        <end position="34"/>
    </location>
</feature>
<proteinExistence type="inferred from homology"/>
<comment type="caution">
    <text evidence="7">The sequence shown here is derived from an EMBL/GenBank/DDBJ whole genome shotgun (WGS) entry which is preliminary data.</text>
</comment>
<sequence length="190" mass="21211">MGSKQSVEKPIESQSIITHSQQHYNTNTDEQSEQHFPLAEARILSNNLSRHIDPEDDQVYRVANYRGAASSQDSIQKSLKISFDRRDTSAPLALTLDNITRQDNWPPLPSICPVGPCFYQDINVDIPLEFQKIVRMLYYLWMCIGVLSGLTSINSEGVGPKVVGAIVLLIASGWVSMALIDFVTLTKVMT</sequence>
<keyword evidence="3 5" id="KW-1133">Transmembrane helix</keyword>
<evidence type="ECO:0000256" key="2">
    <source>
        <dbReference type="ARBA" id="ARBA00022692"/>
    </source>
</evidence>
<feature type="transmembrane region" description="Helical" evidence="5">
    <location>
        <begin position="136"/>
        <end position="153"/>
    </location>
</feature>
<organism evidence="7 8">
    <name type="scientific">Portunus trituberculatus</name>
    <name type="common">Swimming crab</name>
    <name type="synonym">Neptunus trituberculatus</name>
    <dbReference type="NCBI Taxonomy" id="210409"/>
    <lineage>
        <taxon>Eukaryota</taxon>
        <taxon>Metazoa</taxon>
        <taxon>Ecdysozoa</taxon>
        <taxon>Arthropoda</taxon>
        <taxon>Crustacea</taxon>
        <taxon>Multicrustacea</taxon>
        <taxon>Malacostraca</taxon>
        <taxon>Eumalacostraca</taxon>
        <taxon>Eucarida</taxon>
        <taxon>Decapoda</taxon>
        <taxon>Pleocyemata</taxon>
        <taxon>Brachyura</taxon>
        <taxon>Eubrachyura</taxon>
        <taxon>Portunoidea</taxon>
        <taxon>Portunidae</taxon>
        <taxon>Portuninae</taxon>
        <taxon>Portunus</taxon>
    </lineage>
</organism>
<evidence type="ECO:0000256" key="3">
    <source>
        <dbReference type="ARBA" id="ARBA00022989"/>
    </source>
</evidence>
<keyword evidence="8" id="KW-1185">Reference proteome</keyword>
<feature type="compositionally biased region" description="Polar residues" evidence="6">
    <location>
        <begin position="12"/>
        <end position="29"/>
    </location>
</feature>
<dbReference type="EMBL" id="VSRR010007744">
    <property type="protein sequence ID" value="MPC47450.1"/>
    <property type="molecule type" value="Genomic_DNA"/>
</dbReference>
<name>A0A5B7FIL3_PORTR</name>
<feature type="compositionally biased region" description="Basic and acidic residues" evidence="6">
    <location>
        <begin position="1"/>
        <end position="11"/>
    </location>
</feature>
<evidence type="ECO:0000313" key="7">
    <source>
        <dbReference type="EMBL" id="MPC47450.1"/>
    </source>
</evidence>
<comment type="subcellular location">
    <subcellularLocation>
        <location evidence="1 5">Membrane</location>
        <topology evidence="1 5">Multi-pass membrane protein</topology>
    </subcellularLocation>
</comment>
<comment type="similarity">
    <text evidence="5">Belongs to the SCAMP family.</text>
</comment>
<dbReference type="InterPro" id="IPR007273">
    <property type="entry name" value="SCAMP"/>
</dbReference>
<reference evidence="7 8" key="1">
    <citation type="submission" date="2019-05" db="EMBL/GenBank/DDBJ databases">
        <title>Another draft genome of Portunus trituberculatus and its Hox gene families provides insights of decapod evolution.</title>
        <authorList>
            <person name="Jeong J.-H."/>
            <person name="Song I."/>
            <person name="Kim S."/>
            <person name="Choi T."/>
            <person name="Kim D."/>
            <person name="Ryu S."/>
            <person name="Kim W."/>
        </authorList>
    </citation>
    <scope>NUCLEOTIDE SEQUENCE [LARGE SCALE GENOMIC DNA]</scope>
    <source>
        <tissue evidence="7">Muscle</tissue>
    </source>
</reference>